<gene>
    <name evidence="9" type="ORF">LSAA_2075</name>
</gene>
<dbReference type="InterPro" id="IPR036390">
    <property type="entry name" value="WH_DNA-bd_sf"/>
</dbReference>
<evidence type="ECO:0000256" key="1">
    <source>
        <dbReference type="ARBA" id="ARBA00004123"/>
    </source>
</evidence>
<dbReference type="PROSITE" id="PS51351">
    <property type="entry name" value="TFIIE_BETA_C"/>
    <property type="match status" value="1"/>
</dbReference>
<dbReference type="OrthoDB" id="5323195at2759"/>
<evidence type="ECO:0000256" key="4">
    <source>
        <dbReference type="ARBA" id="ARBA00023163"/>
    </source>
</evidence>
<dbReference type="SUPFAM" id="SSF46785">
    <property type="entry name" value="Winged helix' DNA-binding domain"/>
    <property type="match status" value="1"/>
</dbReference>
<reference evidence="9" key="1">
    <citation type="submission" date="2021-02" db="EMBL/GenBank/DDBJ databases">
        <authorList>
            <person name="Bekaert M."/>
        </authorList>
    </citation>
    <scope>NUCLEOTIDE SEQUENCE</scope>
    <source>
        <strain evidence="9">IoA-00</strain>
    </source>
</reference>
<comment type="function">
    <text evidence="6 7">Recruits TFIIH to the initiation complex and stimulates the RNA polymerase II C-terminal domain kinase and DNA-dependent ATPase activities of TFIIH. Both TFIIH and TFIIE are required for promoter clearance by RNA polymerase.</text>
</comment>
<keyword evidence="4 7" id="KW-0804">Transcription</keyword>
<dbReference type="FunFam" id="1.10.10.10:FF:000177">
    <property type="entry name" value="Transcription initiation factor IIE subunit beta"/>
    <property type="match status" value="1"/>
</dbReference>
<dbReference type="InterPro" id="IPR036388">
    <property type="entry name" value="WH-like_DNA-bd_sf"/>
</dbReference>
<proteinExistence type="inferred from homology"/>
<dbReference type="PANTHER" id="PTHR12716:SF8">
    <property type="entry name" value="TRANSCRIPTION INITIATION FACTOR IIE SUBUNIT BETA"/>
    <property type="match status" value="1"/>
</dbReference>
<dbReference type="PIRSF" id="PIRSF016398">
    <property type="entry name" value="TFIIE-beta"/>
    <property type="match status" value="1"/>
</dbReference>
<keyword evidence="2 7" id="KW-0805">Transcription regulation</keyword>
<keyword evidence="5 7" id="KW-0539">Nucleus</keyword>
<dbReference type="Pfam" id="PF18121">
    <property type="entry name" value="TFA2_Winged_2"/>
    <property type="match status" value="1"/>
</dbReference>
<comment type="similarity">
    <text evidence="7">Belongs to the TFIIE beta subunit family.</text>
</comment>
<dbReference type="AlphaFoldDB" id="A0A7R8CAB0"/>
<dbReference type="GO" id="GO:0005673">
    <property type="term" value="C:transcription factor TFIIE complex"/>
    <property type="evidence" value="ECO:0007669"/>
    <property type="project" value="UniProtKB-UniRule"/>
</dbReference>
<accession>A0A7R8CAB0</accession>
<dbReference type="InterPro" id="IPR003166">
    <property type="entry name" value="TFIIE_bsu_DNA-bd"/>
</dbReference>
<dbReference type="CDD" id="cd07977">
    <property type="entry name" value="TFIIE_beta_winged_helix"/>
    <property type="match status" value="1"/>
</dbReference>
<evidence type="ECO:0000313" key="9">
    <source>
        <dbReference type="EMBL" id="CAF2749310.1"/>
    </source>
</evidence>
<keyword evidence="10" id="KW-1185">Reference proteome</keyword>
<feature type="region of interest" description="Disordered" evidence="8">
    <location>
        <begin position="28"/>
        <end position="50"/>
    </location>
</feature>
<organism evidence="9 10">
    <name type="scientific">Lepeophtheirus salmonis</name>
    <name type="common">Salmon louse</name>
    <name type="synonym">Caligus salmonis</name>
    <dbReference type="NCBI Taxonomy" id="72036"/>
    <lineage>
        <taxon>Eukaryota</taxon>
        <taxon>Metazoa</taxon>
        <taxon>Ecdysozoa</taxon>
        <taxon>Arthropoda</taxon>
        <taxon>Crustacea</taxon>
        <taxon>Multicrustacea</taxon>
        <taxon>Hexanauplia</taxon>
        <taxon>Copepoda</taxon>
        <taxon>Siphonostomatoida</taxon>
        <taxon>Caligidae</taxon>
        <taxon>Lepeophtheirus</taxon>
    </lineage>
</organism>
<protein>
    <recommendedName>
        <fullName evidence="7">Transcription initiation factor IIE subunit beta</fullName>
    </recommendedName>
</protein>
<dbReference type="GO" id="GO:0001097">
    <property type="term" value="F:TFIIH-class transcription factor complex binding"/>
    <property type="evidence" value="ECO:0007669"/>
    <property type="project" value="TreeGrafter"/>
</dbReference>
<dbReference type="PANTHER" id="PTHR12716">
    <property type="entry name" value="TRANSCRIPTION INITIATION FACTOR IIE, BETA SUBUNIT"/>
    <property type="match status" value="1"/>
</dbReference>
<evidence type="ECO:0000313" key="10">
    <source>
        <dbReference type="Proteomes" id="UP000675881"/>
    </source>
</evidence>
<evidence type="ECO:0000256" key="8">
    <source>
        <dbReference type="SAM" id="MobiDB-lite"/>
    </source>
</evidence>
<evidence type="ECO:0000256" key="3">
    <source>
        <dbReference type="ARBA" id="ARBA00023125"/>
    </source>
</evidence>
<dbReference type="GO" id="GO:0003677">
    <property type="term" value="F:DNA binding"/>
    <property type="evidence" value="ECO:0007669"/>
    <property type="project" value="UniProtKB-UniRule"/>
</dbReference>
<dbReference type="GO" id="GO:0006367">
    <property type="term" value="P:transcription initiation at RNA polymerase II promoter"/>
    <property type="evidence" value="ECO:0007669"/>
    <property type="project" value="UniProtKB-UniRule"/>
</dbReference>
<sequence length="309" mass="34865">MDRALLREREAFKNRAMAVPVVENKKIKKNDGSAAERKAKKIAETGGGLSKSAKSKFDMQQYRAASAASGASPFGGYSGASSTQFSVLAKIVRHMKTRHMDGEDHPLTLEEILDETNQLDVSSRTKNWLFTEALKNNPKIEVKNGTYIFKAPYNVTSKKTLIKLLKHHDLKGLGGIFLEDLAESLPKCDKIIRNLLDDEKIVIISRSADRKKVVFLLDPSVDIQVDEEFRKLWRSVAVEGTDDAKIAEYLEKQGIRSMADNGIKKVFTNPRMRKKAIKRKARAPKDNEHMKDILEDYNELTSSSHFKQT</sequence>
<evidence type="ECO:0000256" key="5">
    <source>
        <dbReference type="ARBA" id="ARBA00023242"/>
    </source>
</evidence>
<dbReference type="InterPro" id="IPR016656">
    <property type="entry name" value="TFIIE-bsu"/>
</dbReference>
<evidence type="ECO:0000256" key="2">
    <source>
        <dbReference type="ARBA" id="ARBA00023015"/>
    </source>
</evidence>
<dbReference type="EMBL" id="HG994580">
    <property type="protein sequence ID" value="CAF2749310.1"/>
    <property type="molecule type" value="Genomic_DNA"/>
</dbReference>
<evidence type="ECO:0000256" key="6">
    <source>
        <dbReference type="ARBA" id="ARBA00025581"/>
    </source>
</evidence>
<dbReference type="Proteomes" id="UP000675881">
    <property type="component" value="Chromosome 1"/>
</dbReference>
<keyword evidence="3 7" id="KW-0238">DNA-binding</keyword>
<comment type="subcellular location">
    <subcellularLocation>
        <location evidence="1 7">Nucleus</location>
    </subcellularLocation>
</comment>
<dbReference type="Gene3D" id="1.10.10.10">
    <property type="entry name" value="Winged helix-like DNA-binding domain superfamily/Winged helix DNA-binding domain"/>
    <property type="match status" value="1"/>
</dbReference>
<name>A0A7R8CAB0_LEPSM</name>
<dbReference type="Pfam" id="PF02186">
    <property type="entry name" value="TFIIE_beta"/>
    <property type="match status" value="1"/>
</dbReference>
<dbReference type="InterPro" id="IPR040501">
    <property type="entry name" value="TFA2_Winged_2"/>
</dbReference>
<comment type="subunit">
    <text evidence="7">Tetramer of two alpha and two beta chains.</text>
</comment>
<feature type="compositionally biased region" description="Basic and acidic residues" evidence="8">
    <location>
        <begin position="28"/>
        <end position="43"/>
    </location>
</feature>
<evidence type="ECO:0000256" key="7">
    <source>
        <dbReference type="PIRNR" id="PIRNR016398"/>
    </source>
</evidence>